<accession>A0ABR1CL13</accession>
<comment type="caution">
    <text evidence="2">The sequence shown here is derived from an EMBL/GenBank/DDBJ whole genome shotgun (WGS) entry which is preliminary data.</text>
</comment>
<evidence type="ECO:0000313" key="2">
    <source>
        <dbReference type="EMBL" id="KAK6739074.1"/>
    </source>
</evidence>
<feature type="compositionally biased region" description="Low complexity" evidence="1">
    <location>
        <begin position="100"/>
        <end position="112"/>
    </location>
</feature>
<name>A0ABR1CL13_NECAM</name>
<sequence>MFSPNHDSKRKIRNAKVTGKSNSSQHKIPSQQQKTRKRKKISTKTEMTNLKNEYIAEWIKSNEDFFSTFSLGNEQGFNCDVVRSVDDSLSEGQSLDTCISSSFPSSSQQFIPKSPEDNSTRSEEVMETSPFSNANDRRKQDRYVRHLVQQKLRSQRPIRNGSSVGEQKSLDELFRDMEISLKEKGFRLENQRCDEDSEEEDEELYSL</sequence>
<reference evidence="2 3" key="1">
    <citation type="submission" date="2023-08" db="EMBL/GenBank/DDBJ databases">
        <title>A Necator americanus chromosomal reference genome.</title>
        <authorList>
            <person name="Ilik V."/>
            <person name="Petrzelkova K.J."/>
            <person name="Pardy F."/>
            <person name="Fuh T."/>
            <person name="Niatou-Singa F.S."/>
            <person name="Gouil Q."/>
            <person name="Baker L."/>
            <person name="Ritchie M.E."/>
            <person name="Jex A.R."/>
            <person name="Gazzola D."/>
            <person name="Li H."/>
            <person name="Toshio Fujiwara R."/>
            <person name="Zhan B."/>
            <person name="Aroian R.V."/>
            <person name="Pafco B."/>
            <person name="Schwarz E.M."/>
        </authorList>
    </citation>
    <scope>NUCLEOTIDE SEQUENCE [LARGE SCALE GENOMIC DNA]</scope>
    <source>
        <strain evidence="2 3">Aroian</strain>
        <tissue evidence="2">Whole animal</tissue>
    </source>
</reference>
<feature type="compositionally biased region" description="Basic and acidic residues" evidence="1">
    <location>
        <begin position="114"/>
        <end position="124"/>
    </location>
</feature>
<gene>
    <name evidence="2" type="primary">Necator_chrII.g8679</name>
    <name evidence="2" type="ORF">RB195_020884</name>
</gene>
<dbReference type="EMBL" id="JAVFWL010000002">
    <property type="protein sequence ID" value="KAK6739074.1"/>
    <property type="molecule type" value="Genomic_DNA"/>
</dbReference>
<dbReference type="Proteomes" id="UP001303046">
    <property type="component" value="Unassembled WGS sequence"/>
</dbReference>
<feature type="compositionally biased region" description="Polar residues" evidence="1">
    <location>
        <begin position="19"/>
        <end position="29"/>
    </location>
</feature>
<evidence type="ECO:0000256" key="1">
    <source>
        <dbReference type="SAM" id="MobiDB-lite"/>
    </source>
</evidence>
<keyword evidence="3" id="KW-1185">Reference proteome</keyword>
<feature type="region of interest" description="Disordered" evidence="1">
    <location>
        <begin position="1"/>
        <end position="46"/>
    </location>
</feature>
<evidence type="ECO:0000313" key="3">
    <source>
        <dbReference type="Proteomes" id="UP001303046"/>
    </source>
</evidence>
<organism evidence="2 3">
    <name type="scientific">Necator americanus</name>
    <name type="common">Human hookworm</name>
    <dbReference type="NCBI Taxonomy" id="51031"/>
    <lineage>
        <taxon>Eukaryota</taxon>
        <taxon>Metazoa</taxon>
        <taxon>Ecdysozoa</taxon>
        <taxon>Nematoda</taxon>
        <taxon>Chromadorea</taxon>
        <taxon>Rhabditida</taxon>
        <taxon>Rhabditina</taxon>
        <taxon>Rhabditomorpha</taxon>
        <taxon>Strongyloidea</taxon>
        <taxon>Ancylostomatidae</taxon>
        <taxon>Bunostominae</taxon>
        <taxon>Necator</taxon>
    </lineage>
</organism>
<proteinExistence type="predicted"/>
<protein>
    <submittedName>
        <fullName evidence="2">Uncharacterized protein</fullName>
    </submittedName>
</protein>
<feature type="region of interest" description="Disordered" evidence="1">
    <location>
        <begin position="100"/>
        <end position="140"/>
    </location>
</feature>